<dbReference type="Pfam" id="PF12320">
    <property type="entry name" value="SbcD_C"/>
    <property type="match status" value="1"/>
</dbReference>
<evidence type="ECO:0000259" key="8">
    <source>
        <dbReference type="Pfam" id="PF00149"/>
    </source>
</evidence>
<dbReference type="InterPro" id="IPR004843">
    <property type="entry name" value="Calcineurin-like_PHP"/>
</dbReference>
<proteinExistence type="inferred from homology"/>
<dbReference type="GO" id="GO:0004527">
    <property type="term" value="F:exonuclease activity"/>
    <property type="evidence" value="ECO:0007669"/>
    <property type="project" value="UniProtKB-KW"/>
</dbReference>
<feature type="domain" description="Calcineurin-like phosphoesterase" evidence="8">
    <location>
        <begin position="1"/>
        <end position="231"/>
    </location>
</feature>
<keyword evidence="4 7" id="KW-0540">Nuclease</keyword>
<evidence type="ECO:0000256" key="3">
    <source>
        <dbReference type="ARBA" id="ARBA00013365"/>
    </source>
</evidence>
<dbReference type="Gene3D" id="3.60.21.10">
    <property type="match status" value="1"/>
</dbReference>
<name>A0ABY7ALP6_9ALTE</name>
<dbReference type="InterPro" id="IPR050535">
    <property type="entry name" value="DNA_Repair-Maintenance_Comp"/>
</dbReference>
<evidence type="ECO:0000259" key="9">
    <source>
        <dbReference type="Pfam" id="PF12320"/>
    </source>
</evidence>
<dbReference type="PANTHER" id="PTHR30337:SF0">
    <property type="entry name" value="NUCLEASE SBCCD SUBUNIT D"/>
    <property type="match status" value="1"/>
</dbReference>
<evidence type="ECO:0000256" key="2">
    <source>
        <dbReference type="ARBA" id="ARBA00011322"/>
    </source>
</evidence>
<dbReference type="Gene3D" id="3.30.160.720">
    <property type="match status" value="1"/>
</dbReference>
<dbReference type="InterPro" id="IPR041796">
    <property type="entry name" value="Mre11_N"/>
</dbReference>
<evidence type="ECO:0000256" key="7">
    <source>
        <dbReference type="RuleBase" id="RU363069"/>
    </source>
</evidence>
<dbReference type="PANTHER" id="PTHR30337">
    <property type="entry name" value="COMPONENT OF ATP-DEPENDENT DSDNA EXONUCLEASE"/>
    <property type="match status" value="1"/>
</dbReference>
<evidence type="ECO:0000313" key="10">
    <source>
        <dbReference type="EMBL" id="WAJ70172.1"/>
    </source>
</evidence>
<dbReference type="Proteomes" id="UP001163726">
    <property type="component" value="Chromosome"/>
</dbReference>
<feature type="domain" description="Nuclease SbcCD subunit D C-terminal" evidence="9">
    <location>
        <begin position="282"/>
        <end position="380"/>
    </location>
</feature>
<keyword evidence="7" id="KW-0235">DNA replication</keyword>
<evidence type="ECO:0000256" key="1">
    <source>
        <dbReference type="ARBA" id="ARBA00010555"/>
    </source>
</evidence>
<evidence type="ECO:0000256" key="6">
    <source>
        <dbReference type="ARBA" id="ARBA00022839"/>
    </source>
</evidence>
<gene>
    <name evidence="7 10" type="primary">sbcD</name>
    <name evidence="10" type="ORF">OLW01_13670</name>
</gene>
<keyword evidence="5 7" id="KW-0378">Hydrolase</keyword>
<comment type="subunit">
    <text evidence="2 7">Heterodimer of SbcC and SbcD.</text>
</comment>
<evidence type="ECO:0000256" key="5">
    <source>
        <dbReference type="ARBA" id="ARBA00022801"/>
    </source>
</evidence>
<dbReference type="InterPro" id="IPR029052">
    <property type="entry name" value="Metallo-depent_PP-like"/>
</dbReference>
<dbReference type="EMBL" id="CP109965">
    <property type="protein sequence ID" value="WAJ70172.1"/>
    <property type="molecule type" value="Genomic_DNA"/>
</dbReference>
<dbReference type="InterPro" id="IPR004593">
    <property type="entry name" value="SbcD"/>
</dbReference>
<organism evidence="10 11">
    <name type="scientific">Catenovulum adriaticum</name>
    <dbReference type="NCBI Taxonomy" id="2984846"/>
    <lineage>
        <taxon>Bacteria</taxon>
        <taxon>Pseudomonadati</taxon>
        <taxon>Pseudomonadota</taxon>
        <taxon>Gammaproteobacteria</taxon>
        <taxon>Alteromonadales</taxon>
        <taxon>Alteromonadaceae</taxon>
        <taxon>Catenovulum</taxon>
    </lineage>
</organism>
<dbReference type="InterPro" id="IPR026843">
    <property type="entry name" value="SbcD_C"/>
</dbReference>
<evidence type="ECO:0000256" key="4">
    <source>
        <dbReference type="ARBA" id="ARBA00022722"/>
    </source>
</evidence>
<protein>
    <recommendedName>
        <fullName evidence="3 7">Nuclease SbcCD subunit D</fullName>
    </recommendedName>
</protein>
<keyword evidence="6 7" id="KW-0269">Exonuclease</keyword>
<reference evidence="10" key="1">
    <citation type="submission" date="2022-10" db="EMBL/GenBank/DDBJ databases">
        <title>Catenovulum adriacola sp. nov. isolated in the Harbour of Susak.</title>
        <authorList>
            <person name="Schoch T."/>
            <person name="Reich S.J."/>
            <person name="Stoeferle S."/>
            <person name="Flaiz M."/>
            <person name="Kazda M."/>
            <person name="Riedel C.U."/>
            <person name="Duerre P."/>
        </authorList>
    </citation>
    <scope>NUCLEOTIDE SEQUENCE</scope>
    <source>
        <strain evidence="10">TS8</strain>
    </source>
</reference>
<dbReference type="NCBIfam" id="TIGR00619">
    <property type="entry name" value="sbcd"/>
    <property type="match status" value="1"/>
</dbReference>
<dbReference type="CDD" id="cd00840">
    <property type="entry name" value="MPP_Mre11_N"/>
    <property type="match status" value="1"/>
</dbReference>
<comment type="function">
    <text evidence="7">SbcCD cleaves DNA hairpin structures. These structures can inhibit DNA replication and are intermediates in certain DNA recombination reactions. The complex acts as a 3'-&gt;5' double strand exonuclease that can open hairpins. It also has a 5' single-strand endonuclease activity.</text>
</comment>
<sequence>MRLLHTSDWHLGQNFYGKSRKNEHQAFLDWLLKQIEQHQIDALIVAGDLFDTGAPPSYAREILNQFVVKLQAQHCQLVLLGGNHDSVAMLNESKDVFSCLNSHLIANVQSNPNKQVVTLIDKTGEPAAQCCAIPFVRPRDVLSSHSNKEQSSQKPDLLNAISQHYQNIYAAAQTKNEQLGQNLPIIGTGHLTVVNASTSDSVRDIYIGTLEAFPASQFPNFDYLALGHIHQAQTIADKPHWRYSGSPIAMSFDESHREKSVVFVELITGQAARVETLPIPNFQPIVCLTGDLAQIELQLEAQFKDPNSTQIAWLDLEIDSADFHSDVQKQAEQICQQYPVEILLVRRKRQHKQAGFSQYEKLSLDEIDPSQVFKQKLIEQQVNEQQTQKLSTLFAKTVEQIQPVTGQSNLNESEK</sequence>
<dbReference type="Pfam" id="PF00149">
    <property type="entry name" value="Metallophos"/>
    <property type="match status" value="1"/>
</dbReference>
<evidence type="ECO:0000313" key="11">
    <source>
        <dbReference type="Proteomes" id="UP001163726"/>
    </source>
</evidence>
<keyword evidence="7" id="KW-0233">DNA recombination</keyword>
<dbReference type="RefSeq" id="WP_268074476.1">
    <property type="nucleotide sequence ID" value="NZ_CP109965.1"/>
</dbReference>
<keyword evidence="7" id="KW-0255">Endonuclease</keyword>
<comment type="similarity">
    <text evidence="1 7">Belongs to the SbcD family.</text>
</comment>
<dbReference type="NCBIfam" id="NF008206">
    <property type="entry name" value="PRK10966.1"/>
    <property type="match status" value="1"/>
</dbReference>
<dbReference type="SUPFAM" id="SSF56300">
    <property type="entry name" value="Metallo-dependent phosphatases"/>
    <property type="match status" value="1"/>
</dbReference>
<keyword evidence="11" id="KW-1185">Reference proteome</keyword>
<accession>A0ABY7ALP6</accession>